<name>A0A9D4PXF8_RHISA</name>
<accession>A0A9D4PXF8</accession>
<evidence type="ECO:0000313" key="2">
    <source>
        <dbReference type="EMBL" id="KAH7957564.1"/>
    </source>
</evidence>
<dbReference type="Proteomes" id="UP000821837">
    <property type="component" value="Unassembled WGS sequence"/>
</dbReference>
<comment type="caution">
    <text evidence="2">The sequence shown here is derived from an EMBL/GenBank/DDBJ whole genome shotgun (WGS) entry which is preliminary data.</text>
</comment>
<feature type="compositionally biased region" description="Polar residues" evidence="1">
    <location>
        <begin position="84"/>
        <end position="94"/>
    </location>
</feature>
<reference evidence="2" key="2">
    <citation type="submission" date="2021-09" db="EMBL/GenBank/DDBJ databases">
        <authorList>
            <person name="Jia N."/>
            <person name="Wang J."/>
            <person name="Shi W."/>
            <person name="Du L."/>
            <person name="Sun Y."/>
            <person name="Zhan W."/>
            <person name="Jiang J."/>
            <person name="Wang Q."/>
            <person name="Zhang B."/>
            <person name="Ji P."/>
            <person name="Sakyi L.B."/>
            <person name="Cui X."/>
            <person name="Yuan T."/>
            <person name="Jiang B."/>
            <person name="Yang W."/>
            <person name="Lam T.T.-Y."/>
            <person name="Chang Q."/>
            <person name="Ding S."/>
            <person name="Wang X."/>
            <person name="Zhu J."/>
            <person name="Ruan X."/>
            <person name="Zhao L."/>
            <person name="Wei J."/>
            <person name="Que T."/>
            <person name="Du C."/>
            <person name="Cheng J."/>
            <person name="Dai P."/>
            <person name="Han X."/>
            <person name="Huang E."/>
            <person name="Gao Y."/>
            <person name="Liu J."/>
            <person name="Shao H."/>
            <person name="Ye R."/>
            <person name="Li L."/>
            <person name="Wei W."/>
            <person name="Wang X."/>
            <person name="Wang C."/>
            <person name="Huo Q."/>
            <person name="Li W."/>
            <person name="Guo W."/>
            <person name="Chen H."/>
            <person name="Chen S."/>
            <person name="Zhou L."/>
            <person name="Zhou L."/>
            <person name="Ni X."/>
            <person name="Tian J."/>
            <person name="Zhou Y."/>
            <person name="Sheng Y."/>
            <person name="Liu T."/>
            <person name="Pan Y."/>
            <person name="Xia L."/>
            <person name="Li J."/>
            <person name="Zhao F."/>
            <person name="Cao W."/>
        </authorList>
    </citation>
    <scope>NUCLEOTIDE SEQUENCE</scope>
    <source>
        <strain evidence="2">Rsan-2018</strain>
        <tissue evidence="2">Larvae</tissue>
    </source>
</reference>
<gene>
    <name evidence="2" type="ORF">HPB52_020151</name>
</gene>
<sequence length="102" mass="10870">MSDFSHPYEAFGDQLATRLLSVEAMVTQRLSATANLLADLAARVATLESPSTAAPRVTPPAEQTPTEHTPSQPADHLSVRFKRNTPTSATTSDASGHVARIE</sequence>
<protein>
    <submittedName>
        <fullName evidence="2">Uncharacterized protein</fullName>
    </submittedName>
</protein>
<evidence type="ECO:0000256" key="1">
    <source>
        <dbReference type="SAM" id="MobiDB-lite"/>
    </source>
</evidence>
<dbReference type="AlphaFoldDB" id="A0A9D4PXF8"/>
<organism evidence="2 3">
    <name type="scientific">Rhipicephalus sanguineus</name>
    <name type="common">Brown dog tick</name>
    <name type="synonym">Ixodes sanguineus</name>
    <dbReference type="NCBI Taxonomy" id="34632"/>
    <lineage>
        <taxon>Eukaryota</taxon>
        <taxon>Metazoa</taxon>
        <taxon>Ecdysozoa</taxon>
        <taxon>Arthropoda</taxon>
        <taxon>Chelicerata</taxon>
        <taxon>Arachnida</taxon>
        <taxon>Acari</taxon>
        <taxon>Parasitiformes</taxon>
        <taxon>Ixodida</taxon>
        <taxon>Ixodoidea</taxon>
        <taxon>Ixodidae</taxon>
        <taxon>Rhipicephalinae</taxon>
        <taxon>Rhipicephalus</taxon>
        <taxon>Rhipicephalus</taxon>
    </lineage>
</organism>
<feature type="region of interest" description="Disordered" evidence="1">
    <location>
        <begin position="48"/>
        <end position="102"/>
    </location>
</feature>
<dbReference type="EMBL" id="JABSTV010001250">
    <property type="protein sequence ID" value="KAH7957564.1"/>
    <property type="molecule type" value="Genomic_DNA"/>
</dbReference>
<feature type="compositionally biased region" description="Polar residues" evidence="1">
    <location>
        <begin position="61"/>
        <end position="72"/>
    </location>
</feature>
<proteinExistence type="predicted"/>
<keyword evidence="3" id="KW-1185">Reference proteome</keyword>
<reference evidence="2" key="1">
    <citation type="journal article" date="2020" name="Cell">
        <title>Large-Scale Comparative Analyses of Tick Genomes Elucidate Their Genetic Diversity and Vector Capacities.</title>
        <authorList>
            <consortium name="Tick Genome and Microbiome Consortium (TIGMIC)"/>
            <person name="Jia N."/>
            <person name="Wang J."/>
            <person name="Shi W."/>
            <person name="Du L."/>
            <person name="Sun Y."/>
            <person name="Zhan W."/>
            <person name="Jiang J.F."/>
            <person name="Wang Q."/>
            <person name="Zhang B."/>
            <person name="Ji P."/>
            <person name="Bell-Sakyi L."/>
            <person name="Cui X.M."/>
            <person name="Yuan T.T."/>
            <person name="Jiang B.G."/>
            <person name="Yang W.F."/>
            <person name="Lam T.T."/>
            <person name="Chang Q.C."/>
            <person name="Ding S.J."/>
            <person name="Wang X.J."/>
            <person name="Zhu J.G."/>
            <person name="Ruan X.D."/>
            <person name="Zhao L."/>
            <person name="Wei J.T."/>
            <person name="Ye R.Z."/>
            <person name="Que T.C."/>
            <person name="Du C.H."/>
            <person name="Zhou Y.H."/>
            <person name="Cheng J.X."/>
            <person name="Dai P.F."/>
            <person name="Guo W.B."/>
            <person name="Han X.H."/>
            <person name="Huang E.J."/>
            <person name="Li L.F."/>
            <person name="Wei W."/>
            <person name="Gao Y.C."/>
            <person name="Liu J.Z."/>
            <person name="Shao H.Z."/>
            <person name="Wang X."/>
            <person name="Wang C.C."/>
            <person name="Yang T.C."/>
            <person name="Huo Q.B."/>
            <person name="Li W."/>
            <person name="Chen H.Y."/>
            <person name="Chen S.E."/>
            <person name="Zhou L.G."/>
            <person name="Ni X.B."/>
            <person name="Tian J.H."/>
            <person name="Sheng Y."/>
            <person name="Liu T."/>
            <person name="Pan Y.S."/>
            <person name="Xia L.Y."/>
            <person name="Li J."/>
            <person name="Zhao F."/>
            <person name="Cao W.C."/>
        </authorList>
    </citation>
    <scope>NUCLEOTIDE SEQUENCE</scope>
    <source>
        <strain evidence="2">Rsan-2018</strain>
    </source>
</reference>
<evidence type="ECO:0000313" key="3">
    <source>
        <dbReference type="Proteomes" id="UP000821837"/>
    </source>
</evidence>